<dbReference type="InParanoid" id="B0D748"/>
<dbReference type="CDD" id="cd08276">
    <property type="entry name" value="MDR7"/>
    <property type="match status" value="1"/>
</dbReference>
<organism evidence="3">
    <name type="scientific">Laccaria bicolor (strain S238N-H82 / ATCC MYA-4686)</name>
    <name type="common">Bicoloured deceiver</name>
    <name type="synonym">Laccaria laccata var. bicolor</name>
    <dbReference type="NCBI Taxonomy" id="486041"/>
    <lineage>
        <taxon>Eukaryota</taxon>
        <taxon>Fungi</taxon>
        <taxon>Dikarya</taxon>
        <taxon>Basidiomycota</taxon>
        <taxon>Agaricomycotina</taxon>
        <taxon>Agaricomycetes</taxon>
        <taxon>Agaricomycetidae</taxon>
        <taxon>Agaricales</taxon>
        <taxon>Agaricineae</taxon>
        <taxon>Hydnangiaceae</taxon>
        <taxon>Laccaria</taxon>
    </lineage>
</organism>
<dbReference type="HOGENOM" id="CLU_026673_3_4_1"/>
<dbReference type="InterPro" id="IPR020843">
    <property type="entry name" value="ER"/>
</dbReference>
<dbReference type="SUPFAM" id="SSF50129">
    <property type="entry name" value="GroES-like"/>
    <property type="match status" value="1"/>
</dbReference>
<dbReference type="Proteomes" id="UP000001194">
    <property type="component" value="Unassembled WGS sequence"/>
</dbReference>
<dbReference type="SMART" id="SM00829">
    <property type="entry name" value="PKS_ER"/>
    <property type="match status" value="1"/>
</dbReference>
<evidence type="ECO:0000313" key="2">
    <source>
        <dbReference type="EMBL" id="EDR09589.1"/>
    </source>
</evidence>
<dbReference type="InterPro" id="IPR052711">
    <property type="entry name" value="Zinc_ADH-like"/>
</dbReference>
<dbReference type="InterPro" id="IPR036291">
    <property type="entry name" value="NAD(P)-bd_dom_sf"/>
</dbReference>
<gene>
    <name evidence="2" type="ORF">LACBIDRAFT_318806</name>
</gene>
<dbReference type="KEGG" id="lbc:LACBIDRAFT_318806"/>
<dbReference type="OrthoDB" id="9930022at2759"/>
<dbReference type="Gene3D" id="3.40.50.720">
    <property type="entry name" value="NAD(P)-binding Rossmann-like Domain"/>
    <property type="match status" value="1"/>
</dbReference>
<dbReference type="Gene3D" id="3.90.180.10">
    <property type="entry name" value="Medium-chain alcohol dehydrogenases, catalytic domain"/>
    <property type="match status" value="1"/>
</dbReference>
<proteinExistence type="predicted"/>
<dbReference type="GeneID" id="6075460"/>
<protein>
    <submittedName>
        <fullName evidence="2">Predicted protein</fullName>
    </submittedName>
</protein>
<dbReference type="InterPro" id="IPR013149">
    <property type="entry name" value="ADH-like_C"/>
</dbReference>
<dbReference type="Pfam" id="PF00107">
    <property type="entry name" value="ADH_zinc_N"/>
    <property type="match status" value="1"/>
</dbReference>
<sequence length="348" mass="37725">MALPATTHEYIIPKVGSYNNLKLQERPTPQPRPGEVLVRVHAVSLQYRDLLVSNGHYPVGRTENIVPCSDMAGEIVALGSDVKGWKHGDRVCANFAFEHIHGDTNEEILRSAHGGQADGVLTEYKTFPAYSLVGIPDHLSYEESSTLPCAGLTAYNALNGPKPIKSGDFVLVLGTGGVSFFALQFAIAAGAIVIATSSSDEKLKLAAKHGAKHTINYRTTPNWDDEVLKITKGVGVDHVVEVGGKGTLPRSINAARYGGIVHLIGFVSKDDTDFDLVKLIIVKSVVLRGIMVGSVTQFKDMIRAMEANPAVTRPVIHKHFKFEDAIKAYAYLESQAHTGKVVIRVLKH</sequence>
<accession>B0D748</accession>
<evidence type="ECO:0000259" key="1">
    <source>
        <dbReference type="SMART" id="SM00829"/>
    </source>
</evidence>
<dbReference type="PANTHER" id="PTHR45033">
    <property type="match status" value="1"/>
</dbReference>
<dbReference type="PANTHER" id="PTHR45033:SF2">
    <property type="entry name" value="ZINC-TYPE ALCOHOL DEHYDROGENASE-LIKE PROTEIN C1773.06C"/>
    <property type="match status" value="1"/>
</dbReference>
<dbReference type="InterPro" id="IPR011032">
    <property type="entry name" value="GroES-like_sf"/>
</dbReference>
<dbReference type="InterPro" id="IPR013154">
    <property type="entry name" value="ADH-like_N"/>
</dbReference>
<dbReference type="EMBL" id="DS547099">
    <property type="protein sequence ID" value="EDR09589.1"/>
    <property type="molecule type" value="Genomic_DNA"/>
</dbReference>
<dbReference type="GO" id="GO:0016491">
    <property type="term" value="F:oxidoreductase activity"/>
    <property type="evidence" value="ECO:0007669"/>
    <property type="project" value="InterPro"/>
</dbReference>
<keyword evidence="3" id="KW-1185">Reference proteome</keyword>
<dbReference type="Pfam" id="PF08240">
    <property type="entry name" value="ADH_N"/>
    <property type="match status" value="1"/>
</dbReference>
<feature type="domain" description="Enoyl reductase (ER)" evidence="1">
    <location>
        <begin position="16"/>
        <end position="343"/>
    </location>
</feature>
<reference evidence="2 3" key="1">
    <citation type="journal article" date="2008" name="Nature">
        <title>The genome of Laccaria bicolor provides insights into mycorrhizal symbiosis.</title>
        <authorList>
            <person name="Martin F."/>
            <person name="Aerts A."/>
            <person name="Ahren D."/>
            <person name="Brun A."/>
            <person name="Danchin E.G.J."/>
            <person name="Duchaussoy F."/>
            <person name="Gibon J."/>
            <person name="Kohler A."/>
            <person name="Lindquist E."/>
            <person name="Pereda V."/>
            <person name="Salamov A."/>
            <person name="Shapiro H.J."/>
            <person name="Wuyts J."/>
            <person name="Blaudez D."/>
            <person name="Buee M."/>
            <person name="Brokstein P."/>
            <person name="Canbaeck B."/>
            <person name="Cohen D."/>
            <person name="Courty P.E."/>
            <person name="Coutinho P.M."/>
            <person name="Delaruelle C."/>
            <person name="Detter J.C."/>
            <person name="Deveau A."/>
            <person name="DiFazio S."/>
            <person name="Duplessis S."/>
            <person name="Fraissinet-Tachet L."/>
            <person name="Lucic E."/>
            <person name="Frey-Klett P."/>
            <person name="Fourrey C."/>
            <person name="Feussner I."/>
            <person name="Gay G."/>
            <person name="Grimwood J."/>
            <person name="Hoegger P.J."/>
            <person name="Jain P."/>
            <person name="Kilaru S."/>
            <person name="Labbe J."/>
            <person name="Lin Y.C."/>
            <person name="Legue V."/>
            <person name="Le Tacon F."/>
            <person name="Marmeisse R."/>
            <person name="Melayah D."/>
            <person name="Montanini B."/>
            <person name="Muratet M."/>
            <person name="Nehls U."/>
            <person name="Niculita-Hirzel H."/>
            <person name="Oudot-Le Secq M.P."/>
            <person name="Peter M."/>
            <person name="Quesneville H."/>
            <person name="Rajashekar B."/>
            <person name="Reich M."/>
            <person name="Rouhier N."/>
            <person name="Schmutz J."/>
            <person name="Yin T."/>
            <person name="Chalot M."/>
            <person name="Henrissat B."/>
            <person name="Kuees U."/>
            <person name="Lucas S."/>
            <person name="Van de Peer Y."/>
            <person name="Podila G.K."/>
            <person name="Polle A."/>
            <person name="Pukkila P.J."/>
            <person name="Richardson P.M."/>
            <person name="Rouze P."/>
            <person name="Sanders I.R."/>
            <person name="Stajich J.E."/>
            <person name="Tunlid A."/>
            <person name="Tuskan G."/>
            <person name="Grigoriev I.V."/>
        </authorList>
    </citation>
    <scope>NUCLEOTIDE SEQUENCE [LARGE SCALE GENOMIC DNA]</scope>
    <source>
        <strain evidence="3">S238N-H82 / ATCC MYA-4686</strain>
    </source>
</reference>
<dbReference type="AlphaFoldDB" id="B0D748"/>
<dbReference type="STRING" id="486041.B0D748"/>
<name>B0D748_LACBS</name>
<dbReference type="RefSeq" id="XP_001879938.1">
    <property type="nucleotide sequence ID" value="XM_001879903.1"/>
</dbReference>
<dbReference type="SUPFAM" id="SSF51735">
    <property type="entry name" value="NAD(P)-binding Rossmann-fold domains"/>
    <property type="match status" value="1"/>
</dbReference>
<evidence type="ECO:0000313" key="3">
    <source>
        <dbReference type="Proteomes" id="UP000001194"/>
    </source>
</evidence>